<dbReference type="Pfam" id="PF05257">
    <property type="entry name" value="CHAP"/>
    <property type="match status" value="1"/>
</dbReference>
<dbReference type="EMBL" id="FP929059">
    <property type="protein sequence ID" value="CBL34201.1"/>
    <property type="molecule type" value="Genomic_DNA"/>
</dbReference>
<dbReference type="SUPFAM" id="SSF49265">
    <property type="entry name" value="Fibronectin type III"/>
    <property type="match status" value="4"/>
</dbReference>
<dbReference type="Gene3D" id="3.90.1720.10">
    <property type="entry name" value="endopeptidase domain like (from Nostoc punctiforme)"/>
    <property type="match status" value="1"/>
</dbReference>
<dbReference type="PANTHER" id="PTHR13817:SF166">
    <property type="entry name" value="NEURONAL IGCAM-RELATED"/>
    <property type="match status" value="1"/>
</dbReference>
<feature type="domain" description="Fibronectin type-III" evidence="3">
    <location>
        <begin position="523"/>
        <end position="611"/>
    </location>
</feature>
<feature type="domain" description="Fibronectin type-III" evidence="3">
    <location>
        <begin position="707"/>
        <end position="798"/>
    </location>
</feature>
<name>D4MKB8_9FIRM</name>
<organism evidence="5 6">
    <name type="scientific">[Eubacterium] siraeum V10Sc8a</name>
    <dbReference type="NCBI Taxonomy" id="717961"/>
    <lineage>
        <taxon>Bacteria</taxon>
        <taxon>Bacillati</taxon>
        <taxon>Bacillota</taxon>
        <taxon>Clostridia</taxon>
        <taxon>Eubacteriales</taxon>
        <taxon>Oscillospiraceae</taxon>
        <taxon>Oscillospiraceae incertae sedis</taxon>
    </lineage>
</organism>
<dbReference type="PANTHER" id="PTHR13817">
    <property type="entry name" value="TITIN"/>
    <property type="match status" value="1"/>
</dbReference>
<dbReference type="PROSITE" id="PS50853">
    <property type="entry name" value="FN3"/>
    <property type="match status" value="6"/>
</dbReference>
<dbReference type="PROSITE" id="PS50911">
    <property type="entry name" value="CHAP"/>
    <property type="match status" value="1"/>
</dbReference>
<dbReference type="InterPro" id="IPR038765">
    <property type="entry name" value="Papain-like_cys_pep_sf"/>
</dbReference>
<dbReference type="InterPro" id="IPR013783">
    <property type="entry name" value="Ig-like_fold"/>
</dbReference>
<dbReference type="InterPro" id="IPR050964">
    <property type="entry name" value="Striated_Muscle_Regulatory"/>
</dbReference>
<dbReference type="InterPro" id="IPR003961">
    <property type="entry name" value="FN3_dom"/>
</dbReference>
<dbReference type="InterPro" id="IPR036116">
    <property type="entry name" value="FN3_sf"/>
</dbReference>
<reference evidence="5 6" key="1">
    <citation type="submission" date="2010-03" db="EMBL/GenBank/DDBJ databases">
        <title>The genome sequence of Eubacterium siraeum V10Sc8a.</title>
        <authorList>
            <consortium name="metaHIT consortium -- http://www.metahit.eu/"/>
            <person name="Pajon A."/>
            <person name="Turner K."/>
            <person name="Parkhill J."/>
            <person name="Duncan S."/>
            <person name="Flint H."/>
        </authorList>
    </citation>
    <scope>NUCLEOTIDE SEQUENCE [LARGE SCALE GENOMIC DNA]</scope>
    <source>
        <strain evidence="5 6">V10Sc8a</strain>
    </source>
</reference>
<evidence type="ECO:0000259" key="4">
    <source>
        <dbReference type="PROSITE" id="PS50911"/>
    </source>
</evidence>
<accession>D4MKB8</accession>
<dbReference type="PATRIC" id="fig|717961.3.peg.1278"/>
<dbReference type="BioCyc" id="ESIR717961:G136L-968-MONOMER"/>
<protein>
    <submittedName>
        <fullName evidence="5">Surface antigen</fullName>
    </submittedName>
</protein>
<evidence type="ECO:0000256" key="1">
    <source>
        <dbReference type="ARBA" id="ARBA00022737"/>
    </source>
</evidence>
<dbReference type="Gene3D" id="2.60.40.10">
    <property type="entry name" value="Immunoglobulins"/>
    <property type="match status" value="6"/>
</dbReference>
<evidence type="ECO:0000313" key="5">
    <source>
        <dbReference type="EMBL" id="CBL34201.1"/>
    </source>
</evidence>
<feature type="domain" description="Fibronectin type-III" evidence="3">
    <location>
        <begin position="799"/>
        <end position="890"/>
    </location>
</feature>
<evidence type="ECO:0000259" key="3">
    <source>
        <dbReference type="PROSITE" id="PS50853"/>
    </source>
</evidence>
<feature type="signal peptide" evidence="2">
    <location>
        <begin position="1"/>
        <end position="23"/>
    </location>
</feature>
<feature type="domain" description="Fibronectin type-III" evidence="3">
    <location>
        <begin position="891"/>
        <end position="982"/>
    </location>
</feature>
<dbReference type="SUPFAM" id="SSF54001">
    <property type="entry name" value="Cysteine proteinases"/>
    <property type="match status" value="1"/>
</dbReference>
<reference evidence="5 6" key="2">
    <citation type="submission" date="2010-03" db="EMBL/GenBank/DDBJ databases">
        <authorList>
            <person name="Pajon A."/>
        </authorList>
    </citation>
    <scope>NUCLEOTIDE SEQUENCE [LARGE SCALE GENOMIC DNA]</scope>
    <source>
        <strain evidence="5 6">V10Sc8a</strain>
    </source>
</reference>
<keyword evidence="2" id="KW-0732">Signal</keyword>
<sequence length="1073" mass="117892">MIKSVKRLGAAVLSAVMMLTAVATPLGDNLPAVRESTSLTASAASNPFGKWQTINGVTTIRCTYYAWQQAYDNTGVALPMLGNGCQWYDNAKNAGYSVGTTAKARSIAVWGSCTNNSYGHVAYVVSVNGGKMTVNEGGRSDATSTNGIVNGFSCGSTIGSKRYSGSPLIGFIYLDSTPSTDNVKLLNTSSHYTDEVYDDNAIVHGEVNKPTSYPVTRIGIQVRRDGDSFSNGWSRFDNTQKTYTNSSWMSPWFNIKTELGVTLVHCTRYYYKFYAVVNGKEYWSSENTFVTTGSHSYGSWYTKTSATCTSGGTEERKCSCGATESRSTSALGHNYGSTYFEADHPHKYAHLCQRCGYKEFTGGNLAIYEKCDICYNENLPSKPCLNISSNGFKESDNVSFTWDPTDKTTHYNLTVEVLSGDEYKTVCRQTYVNSGFQATFGKGQYRAVLDSYNSNMFHQYTSDWRDWVHNSSDYVYFDIECAHEFLEEVVSPTYDNEGYTLHKCTKCGYSYKDNYTPALKLTELTGVKVKTQGSTSLTLAWDKNASASGYVVEQYKGGKWTQIAKTSSNATVTYTVNGLKVDTTYTFRIKGYVVSGTTEYSSEYTRLAAKTRIANVGTFKGSTVSDSAVKLDWSKNDKATGYVIEQYKGGKWTVLATTKNNTTLTFTVKGLAEGTAYSFRIKSFRKTGSTTEFSEYTAIKAATLLDGVSDFKVTSVTGSWITLEWAKNDKATGYAIEQYKGGKWTVIATTKNNTTLKFTVKGLKNDTTYSFRIRAYKTAGGSNVYSDYVRIAGKTRIANVASFKGSAVSASAVKLDWSKNDKATGYVIEQYRGGKWTALATTKNNTTLTFTVKGLAKGTAYSFRIKSFRKTGSTTDFSEYTAIKAATLLDGVSDLKVTSVTGSWITLEWAKNANATGYSIEQYKGGKWTVIATTKNNTTLKFTVKGLKNDTTYSFRIRAYKTAGGSNVYSDYVRIAGKTRIPNVAKFTGSAVSASAVKLDWSKNDKATGYVIEQYKGGKWTALATTKNNTTLTFTVKGLAKGTTYSFRIKSFRKTGSTTEFSEYASVKAATDK</sequence>
<dbReference type="KEGG" id="esr:ES1_11870"/>
<evidence type="ECO:0000313" key="6">
    <source>
        <dbReference type="Proteomes" id="UP000007050"/>
    </source>
</evidence>
<dbReference type="SMART" id="SM00060">
    <property type="entry name" value="FN3"/>
    <property type="match status" value="6"/>
</dbReference>
<feature type="domain" description="Fibronectin type-III" evidence="3">
    <location>
        <begin position="615"/>
        <end position="706"/>
    </location>
</feature>
<dbReference type="HOGENOM" id="CLU_287260_0_0_9"/>
<dbReference type="AlphaFoldDB" id="D4MKB8"/>
<keyword evidence="1" id="KW-0677">Repeat</keyword>
<feature type="chain" id="PRO_5003061119" evidence="2">
    <location>
        <begin position="24"/>
        <end position="1073"/>
    </location>
</feature>
<dbReference type="CDD" id="cd00063">
    <property type="entry name" value="FN3"/>
    <property type="match status" value="6"/>
</dbReference>
<dbReference type="Proteomes" id="UP000007050">
    <property type="component" value="Chromosome"/>
</dbReference>
<feature type="domain" description="Peptidase C51" evidence="4">
    <location>
        <begin position="37"/>
        <end position="173"/>
    </location>
</feature>
<dbReference type="Pfam" id="PF00041">
    <property type="entry name" value="fn3"/>
    <property type="match status" value="6"/>
</dbReference>
<proteinExistence type="predicted"/>
<gene>
    <name evidence="5" type="ORF">ES1_11870</name>
</gene>
<dbReference type="InterPro" id="IPR007921">
    <property type="entry name" value="CHAP_dom"/>
</dbReference>
<evidence type="ECO:0000256" key="2">
    <source>
        <dbReference type="SAM" id="SignalP"/>
    </source>
</evidence>
<feature type="domain" description="Fibronectin type-III" evidence="3">
    <location>
        <begin position="983"/>
        <end position="1072"/>
    </location>
</feature>